<proteinExistence type="predicted"/>
<gene>
    <name evidence="2" type="ORF">FWK35_00033294</name>
</gene>
<keyword evidence="3" id="KW-1185">Reference proteome</keyword>
<reference evidence="2 3" key="1">
    <citation type="submission" date="2019-08" db="EMBL/GenBank/DDBJ databases">
        <title>Whole genome of Aphis craccivora.</title>
        <authorList>
            <person name="Voronova N.V."/>
            <person name="Shulinski R.S."/>
            <person name="Bandarenka Y.V."/>
            <person name="Zhorov D.G."/>
            <person name="Warner D."/>
        </authorList>
    </citation>
    <scope>NUCLEOTIDE SEQUENCE [LARGE SCALE GENOMIC DNA]</scope>
    <source>
        <strain evidence="2">180601</strain>
        <tissue evidence="2">Whole Body</tissue>
    </source>
</reference>
<comment type="caution">
    <text evidence="2">The sequence shown here is derived from an EMBL/GenBank/DDBJ whole genome shotgun (WGS) entry which is preliminary data.</text>
</comment>
<feature type="domain" description="TTF-type" evidence="1">
    <location>
        <begin position="23"/>
        <end position="117"/>
    </location>
</feature>
<dbReference type="SMART" id="SM00597">
    <property type="entry name" value="ZnF_TTF"/>
    <property type="match status" value="1"/>
</dbReference>
<feature type="non-terminal residue" evidence="2">
    <location>
        <position position="120"/>
    </location>
</feature>
<feature type="non-terminal residue" evidence="2">
    <location>
        <position position="1"/>
    </location>
</feature>
<protein>
    <submittedName>
        <fullName evidence="2">Zinc finger MYM-type protein 5-like</fullName>
    </submittedName>
</protein>
<dbReference type="Proteomes" id="UP000478052">
    <property type="component" value="Unassembled WGS sequence"/>
</dbReference>
<accession>A0A6G0VRX0</accession>
<dbReference type="EMBL" id="VUJU01012700">
    <property type="protein sequence ID" value="KAF0707013.1"/>
    <property type="molecule type" value="Genomic_DNA"/>
</dbReference>
<evidence type="ECO:0000313" key="2">
    <source>
        <dbReference type="EMBL" id="KAF0707013.1"/>
    </source>
</evidence>
<evidence type="ECO:0000259" key="1">
    <source>
        <dbReference type="SMART" id="SM00597"/>
    </source>
</evidence>
<dbReference type="OrthoDB" id="6623864at2759"/>
<dbReference type="AlphaFoldDB" id="A0A6G0VRX0"/>
<evidence type="ECO:0000313" key="3">
    <source>
        <dbReference type="Proteomes" id="UP000478052"/>
    </source>
</evidence>
<name>A0A6G0VRX0_APHCR</name>
<sequence length="120" mass="14216">EHELPNNEYPKYSSKRSLHSSWYSRKLLDSTFEQRNWLTYSPKLYKMFCLYYIIYGNNSNDSWVKYGFSHCKNGHMALVKHETTSAHIISLKIKLKASCLPLLPSLIEEHNKQVSFNREL</sequence>
<dbReference type="InterPro" id="IPR006580">
    <property type="entry name" value="Znf_TTF"/>
</dbReference>
<organism evidence="2 3">
    <name type="scientific">Aphis craccivora</name>
    <name type="common">Cowpea aphid</name>
    <dbReference type="NCBI Taxonomy" id="307492"/>
    <lineage>
        <taxon>Eukaryota</taxon>
        <taxon>Metazoa</taxon>
        <taxon>Ecdysozoa</taxon>
        <taxon>Arthropoda</taxon>
        <taxon>Hexapoda</taxon>
        <taxon>Insecta</taxon>
        <taxon>Pterygota</taxon>
        <taxon>Neoptera</taxon>
        <taxon>Paraneoptera</taxon>
        <taxon>Hemiptera</taxon>
        <taxon>Sternorrhyncha</taxon>
        <taxon>Aphidomorpha</taxon>
        <taxon>Aphidoidea</taxon>
        <taxon>Aphididae</taxon>
        <taxon>Aphidini</taxon>
        <taxon>Aphis</taxon>
        <taxon>Aphis</taxon>
    </lineage>
</organism>